<dbReference type="Pfam" id="PF01636">
    <property type="entry name" value="APH"/>
    <property type="match status" value="1"/>
</dbReference>
<proteinExistence type="predicted"/>
<evidence type="ECO:0000259" key="1">
    <source>
        <dbReference type="Pfam" id="PF01636"/>
    </source>
</evidence>
<sequence length="313" mass="33195">MTAAATVTPFLEAAGIPAAELAGCEPLTGGTYNTLLRVRLRAGTRLVLKLPPPREVPALAYERDLLRGEVMFYRAAAGVGVPVPEVVAAGDGFVLMTECAGTGWHQAPPPAADRDRLRRALGELAGRLHTVTGPRFGYPSGAIPAADGWRGTFLAMLSALLDDAERYAVRLPVPAERIRALASAAAPALDEVTVPVLVHFDLWDGNVLIDGGEISALIDGERMMWGDPLAELTSLNLLGGPEDDAALLAGYAVGGGRTAFDEAAHLRMALYRCYLYLIMLIEAAPRGYGADRHAMLDARVKPALRAALDRLAP</sequence>
<dbReference type="Gene3D" id="3.90.1200.10">
    <property type="match status" value="1"/>
</dbReference>
<dbReference type="Gene3D" id="3.30.200.20">
    <property type="entry name" value="Phosphorylase Kinase, domain 1"/>
    <property type="match status" value="1"/>
</dbReference>
<evidence type="ECO:0000313" key="3">
    <source>
        <dbReference type="Proteomes" id="UP001183615"/>
    </source>
</evidence>
<accession>A0ABU2RYY0</accession>
<dbReference type="PANTHER" id="PTHR21310:SF15">
    <property type="entry name" value="AMINOGLYCOSIDE PHOSPHOTRANSFERASE DOMAIN-CONTAINING PROTEIN"/>
    <property type="match status" value="1"/>
</dbReference>
<name>A0ABU2RYY0_9ACTN</name>
<feature type="domain" description="Aminoglycoside phosphotransferase" evidence="1">
    <location>
        <begin position="24"/>
        <end position="262"/>
    </location>
</feature>
<dbReference type="GO" id="GO:0016740">
    <property type="term" value="F:transferase activity"/>
    <property type="evidence" value="ECO:0007669"/>
    <property type="project" value="UniProtKB-KW"/>
</dbReference>
<evidence type="ECO:0000313" key="2">
    <source>
        <dbReference type="EMBL" id="MDT0441971.1"/>
    </source>
</evidence>
<dbReference type="InterPro" id="IPR002575">
    <property type="entry name" value="Aminoglycoside_PTrfase"/>
</dbReference>
<reference evidence="3" key="1">
    <citation type="submission" date="2023-07" db="EMBL/GenBank/DDBJ databases">
        <title>30 novel species of actinomycetes from the DSMZ collection.</title>
        <authorList>
            <person name="Nouioui I."/>
        </authorList>
    </citation>
    <scope>NUCLEOTIDE SEQUENCE [LARGE SCALE GENOMIC DNA]</scope>
    <source>
        <strain evidence="3">DSM 41886</strain>
    </source>
</reference>
<dbReference type="EMBL" id="JAVREV010000002">
    <property type="protein sequence ID" value="MDT0441971.1"/>
    <property type="molecule type" value="Genomic_DNA"/>
</dbReference>
<keyword evidence="2" id="KW-0808">Transferase</keyword>
<dbReference type="InterPro" id="IPR011009">
    <property type="entry name" value="Kinase-like_dom_sf"/>
</dbReference>
<dbReference type="RefSeq" id="WP_311616188.1">
    <property type="nucleotide sequence ID" value="NZ_JAVREV010000002.1"/>
</dbReference>
<dbReference type="Proteomes" id="UP001183615">
    <property type="component" value="Unassembled WGS sequence"/>
</dbReference>
<comment type="caution">
    <text evidence="2">The sequence shown here is derived from an EMBL/GenBank/DDBJ whole genome shotgun (WGS) entry which is preliminary data.</text>
</comment>
<keyword evidence="3" id="KW-1185">Reference proteome</keyword>
<dbReference type="InterPro" id="IPR051678">
    <property type="entry name" value="AGP_Transferase"/>
</dbReference>
<protein>
    <submittedName>
        <fullName evidence="2">Aminoglycoside phosphotransferase family protein</fullName>
        <ecNumber evidence="2">2.7.1.-</ecNumber>
    </submittedName>
</protein>
<gene>
    <name evidence="2" type="ORF">RM779_05060</name>
</gene>
<dbReference type="EC" id="2.7.1.-" evidence="2"/>
<organism evidence="2 3">
    <name type="scientific">Streptomyces johnsoniae</name>
    <dbReference type="NCBI Taxonomy" id="3075532"/>
    <lineage>
        <taxon>Bacteria</taxon>
        <taxon>Bacillati</taxon>
        <taxon>Actinomycetota</taxon>
        <taxon>Actinomycetes</taxon>
        <taxon>Kitasatosporales</taxon>
        <taxon>Streptomycetaceae</taxon>
        <taxon>Streptomyces</taxon>
    </lineage>
</organism>
<dbReference type="SUPFAM" id="SSF56112">
    <property type="entry name" value="Protein kinase-like (PK-like)"/>
    <property type="match status" value="1"/>
</dbReference>
<dbReference type="PANTHER" id="PTHR21310">
    <property type="entry name" value="AMINOGLYCOSIDE PHOSPHOTRANSFERASE-RELATED-RELATED"/>
    <property type="match status" value="1"/>
</dbReference>